<accession>A0A2P2KE41</accession>
<dbReference type="EMBL" id="GGEC01023457">
    <property type="protein sequence ID" value="MBX03941.1"/>
    <property type="molecule type" value="Transcribed_RNA"/>
</dbReference>
<dbReference type="AlphaFoldDB" id="A0A2P2KE41"/>
<name>A0A2P2KE41_RHIMU</name>
<proteinExistence type="predicted"/>
<protein>
    <submittedName>
        <fullName evidence="1">Uncharacterized protein</fullName>
    </submittedName>
</protein>
<sequence length="30" mass="3594">MRLWDIHICFSKSNLNSQQRLLLLACFTEL</sequence>
<organism evidence="1">
    <name type="scientific">Rhizophora mucronata</name>
    <name type="common">Asiatic mangrove</name>
    <dbReference type="NCBI Taxonomy" id="61149"/>
    <lineage>
        <taxon>Eukaryota</taxon>
        <taxon>Viridiplantae</taxon>
        <taxon>Streptophyta</taxon>
        <taxon>Embryophyta</taxon>
        <taxon>Tracheophyta</taxon>
        <taxon>Spermatophyta</taxon>
        <taxon>Magnoliopsida</taxon>
        <taxon>eudicotyledons</taxon>
        <taxon>Gunneridae</taxon>
        <taxon>Pentapetalae</taxon>
        <taxon>rosids</taxon>
        <taxon>fabids</taxon>
        <taxon>Malpighiales</taxon>
        <taxon>Rhizophoraceae</taxon>
        <taxon>Rhizophora</taxon>
    </lineage>
</organism>
<reference evidence="1" key="1">
    <citation type="submission" date="2018-02" db="EMBL/GenBank/DDBJ databases">
        <title>Rhizophora mucronata_Transcriptome.</title>
        <authorList>
            <person name="Meera S.P."/>
            <person name="Sreeshan A."/>
            <person name="Augustine A."/>
        </authorList>
    </citation>
    <scope>NUCLEOTIDE SEQUENCE</scope>
    <source>
        <tissue evidence="1">Leaf</tissue>
    </source>
</reference>
<evidence type="ECO:0000313" key="1">
    <source>
        <dbReference type="EMBL" id="MBX03941.1"/>
    </source>
</evidence>